<evidence type="ECO:0000256" key="4">
    <source>
        <dbReference type="ARBA" id="ARBA00022827"/>
    </source>
</evidence>
<dbReference type="AlphaFoldDB" id="A0A0T6B195"/>
<proteinExistence type="inferred from homology"/>
<dbReference type="PANTHER" id="PTHR11806">
    <property type="entry name" value="GLUCOSE INHIBITED DIVISION PROTEIN A"/>
    <property type="match status" value="1"/>
</dbReference>
<comment type="cofactor">
    <cofactor evidence="1">
        <name>FAD</name>
        <dbReference type="ChEBI" id="CHEBI:57692"/>
    </cofactor>
</comment>
<comment type="caution">
    <text evidence="6">The sequence shown here is derived from an EMBL/GenBank/DDBJ whole genome shotgun (WGS) entry which is preliminary data.</text>
</comment>
<reference evidence="6 7" key="1">
    <citation type="submission" date="2015-09" db="EMBL/GenBank/DDBJ databases">
        <title>Draft genome of the scarab beetle Oryctes borbonicus.</title>
        <authorList>
            <person name="Meyer J.M."/>
            <person name="Markov G.V."/>
            <person name="Baskaran P."/>
            <person name="Herrmann M."/>
            <person name="Sommer R.J."/>
            <person name="Roedelsperger C."/>
        </authorList>
    </citation>
    <scope>NUCLEOTIDE SEQUENCE [LARGE SCALE GENOMIC DNA]</scope>
    <source>
        <strain evidence="6">OB123</strain>
        <tissue evidence="6">Whole animal</tissue>
    </source>
</reference>
<feature type="domain" description="tRNA uridine 5-carboxymethylaminomethyl modification enzyme C-terminal subdomain" evidence="5">
    <location>
        <begin position="120"/>
        <end position="192"/>
    </location>
</feature>
<sequence>MYTCRAEFRLMLRPDNADLRLTEKGYITGCVSKERYNRTKEIESKIQDGVARLKSISKAASYWKDVLKLPPTRNNMQKTAFEVLQYGNHGVTISDIAKVIPELKALTEDKNLERRLQIEALYENAVQSQAHEVAEMKRDEAYVIPKDIDYNSDLLNLSFEEREKLMSVQPQTIAAASRIPGVTPSAVFNLLRFAKCRENAVNI</sequence>
<evidence type="ECO:0000256" key="1">
    <source>
        <dbReference type="ARBA" id="ARBA00001974"/>
    </source>
</evidence>
<dbReference type="EMBL" id="LJIG01016267">
    <property type="protein sequence ID" value="KRT81114.1"/>
    <property type="molecule type" value="Genomic_DNA"/>
</dbReference>
<dbReference type="PANTHER" id="PTHR11806:SF0">
    <property type="entry name" value="PROTEIN MTO1 HOMOLOG, MITOCHONDRIAL"/>
    <property type="match status" value="1"/>
</dbReference>
<evidence type="ECO:0000256" key="2">
    <source>
        <dbReference type="ARBA" id="ARBA00007653"/>
    </source>
</evidence>
<name>A0A0T6B195_9SCAR</name>
<dbReference type="Gene3D" id="1.10.150.570">
    <property type="entry name" value="GidA associated domain, C-terminal subdomain"/>
    <property type="match status" value="1"/>
</dbReference>
<dbReference type="OrthoDB" id="3329at2759"/>
<dbReference type="InterPro" id="IPR047001">
    <property type="entry name" value="MnmG_C_subdom"/>
</dbReference>
<gene>
    <name evidence="6" type="ORF">AMK59_5298</name>
</gene>
<dbReference type="InterPro" id="IPR044920">
    <property type="entry name" value="MnmG_C_subdom_sf"/>
</dbReference>
<dbReference type="GO" id="GO:0030488">
    <property type="term" value="P:tRNA methylation"/>
    <property type="evidence" value="ECO:0007669"/>
    <property type="project" value="TreeGrafter"/>
</dbReference>
<dbReference type="GO" id="GO:0005829">
    <property type="term" value="C:cytosol"/>
    <property type="evidence" value="ECO:0007669"/>
    <property type="project" value="TreeGrafter"/>
</dbReference>
<dbReference type="Gene3D" id="3.50.50.60">
    <property type="entry name" value="FAD/NAD(P)-binding domain"/>
    <property type="match status" value="1"/>
</dbReference>
<dbReference type="InterPro" id="IPR002218">
    <property type="entry name" value="MnmG-rel"/>
</dbReference>
<keyword evidence="3" id="KW-0285">Flavoprotein</keyword>
<keyword evidence="7" id="KW-1185">Reference proteome</keyword>
<dbReference type="FunFam" id="1.10.150.570:FF:000001">
    <property type="entry name" value="tRNA uridine 5-carboxymethylaminomethyl modification enzyme MnmG"/>
    <property type="match status" value="1"/>
</dbReference>
<evidence type="ECO:0000259" key="5">
    <source>
        <dbReference type="SMART" id="SM01228"/>
    </source>
</evidence>
<dbReference type="SMART" id="SM01228">
    <property type="entry name" value="GIDA_assoc_3"/>
    <property type="match status" value="1"/>
</dbReference>
<dbReference type="InterPro" id="IPR049312">
    <property type="entry name" value="GIDA_C_N"/>
</dbReference>
<dbReference type="GO" id="GO:0070899">
    <property type="term" value="P:mitochondrial tRNA wobble uridine modification"/>
    <property type="evidence" value="ECO:0007669"/>
    <property type="project" value="UniProtKB-ARBA"/>
</dbReference>
<dbReference type="InterPro" id="IPR026904">
    <property type="entry name" value="MnmG_C"/>
</dbReference>
<organism evidence="6 7">
    <name type="scientific">Oryctes borbonicus</name>
    <dbReference type="NCBI Taxonomy" id="1629725"/>
    <lineage>
        <taxon>Eukaryota</taxon>
        <taxon>Metazoa</taxon>
        <taxon>Ecdysozoa</taxon>
        <taxon>Arthropoda</taxon>
        <taxon>Hexapoda</taxon>
        <taxon>Insecta</taxon>
        <taxon>Pterygota</taxon>
        <taxon>Neoptera</taxon>
        <taxon>Endopterygota</taxon>
        <taxon>Coleoptera</taxon>
        <taxon>Polyphaga</taxon>
        <taxon>Scarabaeiformia</taxon>
        <taxon>Scarabaeidae</taxon>
        <taxon>Dynastinae</taxon>
        <taxon>Oryctes</taxon>
    </lineage>
</organism>
<evidence type="ECO:0000256" key="3">
    <source>
        <dbReference type="ARBA" id="ARBA00022630"/>
    </source>
</evidence>
<evidence type="ECO:0000313" key="6">
    <source>
        <dbReference type="EMBL" id="KRT81114.1"/>
    </source>
</evidence>
<protein>
    <recommendedName>
        <fullName evidence="5">tRNA uridine 5-carboxymethylaminomethyl modification enzyme C-terminal subdomain domain-containing protein</fullName>
    </recommendedName>
</protein>
<keyword evidence="4" id="KW-0274">FAD</keyword>
<comment type="similarity">
    <text evidence="2">Belongs to the MnmG family.</text>
</comment>
<dbReference type="GO" id="GO:0005739">
    <property type="term" value="C:mitochondrion"/>
    <property type="evidence" value="ECO:0007669"/>
    <property type="project" value="GOC"/>
</dbReference>
<dbReference type="InterPro" id="IPR036188">
    <property type="entry name" value="FAD/NAD-bd_sf"/>
</dbReference>
<evidence type="ECO:0000313" key="7">
    <source>
        <dbReference type="Proteomes" id="UP000051574"/>
    </source>
</evidence>
<dbReference type="Proteomes" id="UP000051574">
    <property type="component" value="Unassembled WGS sequence"/>
</dbReference>
<dbReference type="GO" id="GO:0050660">
    <property type="term" value="F:flavin adenine dinucleotide binding"/>
    <property type="evidence" value="ECO:0007669"/>
    <property type="project" value="InterPro"/>
</dbReference>
<dbReference type="Pfam" id="PF13932">
    <property type="entry name" value="SAM_GIDA_C"/>
    <property type="match status" value="1"/>
</dbReference>
<accession>A0A0T6B195</accession>
<dbReference type="Pfam" id="PF21680">
    <property type="entry name" value="GIDA_C_1st"/>
    <property type="match status" value="1"/>
</dbReference>